<feature type="transmembrane region" description="Helical" evidence="8">
    <location>
        <begin position="421"/>
        <end position="442"/>
    </location>
</feature>
<feature type="transmembrane region" description="Helical" evidence="8">
    <location>
        <begin position="71"/>
        <end position="95"/>
    </location>
</feature>
<dbReference type="GO" id="GO:0005886">
    <property type="term" value="C:plasma membrane"/>
    <property type="evidence" value="ECO:0007669"/>
    <property type="project" value="UniProtKB-SubCell"/>
</dbReference>
<keyword evidence="7 8" id="KW-0472">Membrane</keyword>
<organism evidence="9 10">
    <name type="scientific">Sphingobacterium multivorum</name>
    <dbReference type="NCBI Taxonomy" id="28454"/>
    <lineage>
        <taxon>Bacteria</taxon>
        <taxon>Pseudomonadati</taxon>
        <taxon>Bacteroidota</taxon>
        <taxon>Sphingobacteriia</taxon>
        <taxon>Sphingobacteriales</taxon>
        <taxon>Sphingobacteriaceae</taxon>
        <taxon>Sphingobacterium</taxon>
    </lineage>
</organism>
<keyword evidence="3" id="KW-1003">Cell membrane</keyword>
<dbReference type="AlphaFoldDB" id="A0A654DGV3"/>
<evidence type="ECO:0000256" key="2">
    <source>
        <dbReference type="ARBA" id="ARBA00022448"/>
    </source>
</evidence>
<evidence type="ECO:0000256" key="6">
    <source>
        <dbReference type="ARBA" id="ARBA00023065"/>
    </source>
</evidence>
<feature type="transmembrane region" description="Helical" evidence="8">
    <location>
        <begin position="38"/>
        <end position="59"/>
    </location>
</feature>
<dbReference type="GO" id="GO:0030001">
    <property type="term" value="P:metal ion transport"/>
    <property type="evidence" value="ECO:0007669"/>
    <property type="project" value="UniProtKB-ARBA"/>
</dbReference>
<evidence type="ECO:0000313" key="9">
    <source>
        <dbReference type="EMBL" id="VXD04610.1"/>
    </source>
</evidence>
<feature type="transmembrane region" description="Helical" evidence="8">
    <location>
        <begin position="157"/>
        <end position="177"/>
    </location>
</feature>
<feature type="transmembrane region" description="Helical" evidence="8">
    <location>
        <begin position="245"/>
        <end position="264"/>
    </location>
</feature>
<evidence type="ECO:0000256" key="5">
    <source>
        <dbReference type="ARBA" id="ARBA00022989"/>
    </source>
</evidence>
<dbReference type="GO" id="GO:0008324">
    <property type="term" value="F:monoatomic cation transmembrane transporter activity"/>
    <property type="evidence" value="ECO:0007669"/>
    <property type="project" value="InterPro"/>
</dbReference>
<evidence type="ECO:0000313" key="10">
    <source>
        <dbReference type="Proteomes" id="UP000432350"/>
    </source>
</evidence>
<dbReference type="PANTHER" id="PTHR32024:SF1">
    <property type="entry name" value="KTR SYSTEM POTASSIUM UPTAKE PROTEIN B"/>
    <property type="match status" value="1"/>
</dbReference>
<evidence type="ECO:0000256" key="3">
    <source>
        <dbReference type="ARBA" id="ARBA00022475"/>
    </source>
</evidence>
<evidence type="ECO:0000256" key="1">
    <source>
        <dbReference type="ARBA" id="ARBA00004651"/>
    </source>
</evidence>
<dbReference type="PANTHER" id="PTHR32024">
    <property type="entry name" value="TRK SYSTEM POTASSIUM UPTAKE PROTEIN TRKG-RELATED"/>
    <property type="match status" value="1"/>
</dbReference>
<accession>A0A654DGV3</accession>
<evidence type="ECO:0000256" key="7">
    <source>
        <dbReference type="ARBA" id="ARBA00023136"/>
    </source>
</evidence>
<keyword evidence="6" id="KW-0406">Ion transport</keyword>
<proteinExistence type="predicted"/>
<keyword evidence="2" id="KW-0813">Transport</keyword>
<dbReference type="Proteomes" id="UP000432350">
    <property type="component" value="Unassembled WGS sequence"/>
</dbReference>
<reference evidence="9 10" key="1">
    <citation type="submission" date="2019-10" db="EMBL/GenBank/DDBJ databases">
        <authorList>
            <person name="Karimi E."/>
        </authorList>
    </citation>
    <scope>NUCLEOTIDE SEQUENCE [LARGE SCALE GENOMIC DNA]</scope>
    <source>
        <strain evidence="9">Sphingobacterium sp. 8BC</strain>
    </source>
</reference>
<feature type="transmembrane region" description="Helical" evidence="8">
    <location>
        <begin position="364"/>
        <end position="385"/>
    </location>
</feature>
<keyword evidence="5 8" id="KW-1133">Transmembrane helix</keyword>
<feature type="transmembrane region" description="Helical" evidence="8">
    <location>
        <begin position="189"/>
        <end position="213"/>
    </location>
</feature>
<evidence type="ECO:0000256" key="4">
    <source>
        <dbReference type="ARBA" id="ARBA00022692"/>
    </source>
</evidence>
<gene>
    <name evidence="9" type="ORF">SPHINGO8BC_60257</name>
</gene>
<dbReference type="Pfam" id="PF02386">
    <property type="entry name" value="TrkH"/>
    <property type="match status" value="1"/>
</dbReference>
<feature type="transmembrane region" description="Helical" evidence="8">
    <location>
        <begin position="126"/>
        <end position="145"/>
    </location>
</feature>
<sequence>MIKKRFYNPAQLFIFSFLALIVIGTMLLKLPIALNKPISWTDSLFTATSAVCVTGLVVVDTATHFTGWGQVFILLLIQAGGIGILSFAGLFTYFLKGGSSYENQLAIRDFSNTQRLGEVFTLLKRTIAITFGIEAVGAAVIFWTMDGFNGAGTAERIFIAVFHSVSSFCNAGFSTLSNGLMHQQVYYNYGFQLAVASIYIFGGLGFPIVINVLKYIKHLINRLFHKWTTKENYYRPWVMTINSKLNLITTSCITAFATLVLFISEYNHVFADHSGIGKWVVAFATATTPRTAGFNSIDFAQLHFSSILFIMLLMWIGASPNSTGGGIKTSTFALAILNAISLAKGKDRTEIFRREIAGISIQRAFATMFLSLIIIGMGVYAISFFERNRPLLEIAFECFSAYSTVGLSLGVTGDLAEGSKVILILLMFVGRVTMLSVLIAFIKKARYTHYRYAEEELTIY</sequence>
<dbReference type="RefSeq" id="WP_201303522.1">
    <property type="nucleotide sequence ID" value="NZ_CP068086.1"/>
</dbReference>
<dbReference type="EMBL" id="CABWMV010000025">
    <property type="protein sequence ID" value="VXD04610.1"/>
    <property type="molecule type" value="Genomic_DNA"/>
</dbReference>
<keyword evidence="4 8" id="KW-0812">Transmembrane</keyword>
<feature type="transmembrane region" description="Helical" evidence="8">
    <location>
        <begin position="12"/>
        <end position="32"/>
    </location>
</feature>
<evidence type="ECO:0000256" key="8">
    <source>
        <dbReference type="SAM" id="Phobius"/>
    </source>
</evidence>
<dbReference type="InterPro" id="IPR003445">
    <property type="entry name" value="Cat_transpt"/>
</dbReference>
<name>A0A654DGV3_SPHMU</name>
<feature type="transmembrane region" description="Helical" evidence="8">
    <location>
        <begin position="299"/>
        <end position="318"/>
    </location>
</feature>
<comment type="subcellular location">
    <subcellularLocation>
        <location evidence="1">Cell membrane</location>
        <topology evidence="1">Multi-pass membrane protein</topology>
    </subcellularLocation>
</comment>
<protein>
    <submittedName>
        <fullName evidence="9">ATPase</fullName>
    </submittedName>
</protein>